<organism evidence="2 3">
    <name type="scientific">Euplotes crassus</name>
    <dbReference type="NCBI Taxonomy" id="5936"/>
    <lineage>
        <taxon>Eukaryota</taxon>
        <taxon>Sar</taxon>
        <taxon>Alveolata</taxon>
        <taxon>Ciliophora</taxon>
        <taxon>Intramacronucleata</taxon>
        <taxon>Spirotrichea</taxon>
        <taxon>Hypotrichia</taxon>
        <taxon>Euplotida</taxon>
        <taxon>Euplotidae</taxon>
        <taxon>Moneuplotes</taxon>
    </lineage>
</organism>
<evidence type="ECO:0000313" key="3">
    <source>
        <dbReference type="Proteomes" id="UP001295684"/>
    </source>
</evidence>
<gene>
    <name evidence="2" type="ORF">ECRASSUSDP1_LOCUS4905</name>
</gene>
<keyword evidence="3" id="KW-1185">Reference proteome</keyword>
<accession>A0AAD1X7C2</accession>
<evidence type="ECO:0000256" key="1">
    <source>
        <dbReference type="SAM" id="MobiDB-lite"/>
    </source>
</evidence>
<reference evidence="2" key="1">
    <citation type="submission" date="2023-07" db="EMBL/GenBank/DDBJ databases">
        <authorList>
            <consortium name="AG Swart"/>
            <person name="Singh M."/>
            <person name="Singh A."/>
            <person name="Seah K."/>
            <person name="Emmerich C."/>
        </authorList>
    </citation>
    <scope>NUCLEOTIDE SEQUENCE</scope>
    <source>
        <strain evidence="2">DP1</strain>
    </source>
</reference>
<feature type="region of interest" description="Disordered" evidence="1">
    <location>
        <begin position="104"/>
        <end position="129"/>
    </location>
</feature>
<name>A0AAD1X7C2_EUPCR</name>
<dbReference type="Proteomes" id="UP001295684">
    <property type="component" value="Unassembled WGS sequence"/>
</dbReference>
<dbReference type="AlphaFoldDB" id="A0AAD1X7C2"/>
<sequence>MQTRIKPVYKGKKILASPKNLKPKIKEINSSVIKERFDALKGTFGGINYRENYGSSTEKFNESQSMLNNDKSSRIATTNYLNNSFYDQNSDMDKSLLRTENKMSSFRPKRLLRNQKPTLNQNSSGNLCK</sequence>
<dbReference type="EMBL" id="CAMPGE010004724">
    <property type="protein sequence ID" value="CAI2363569.1"/>
    <property type="molecule type" value="Genomic_DNA"/>
</dbReference>
<protein>
    <submittedName>
        <fullName evidence="2">Uncharacterized protein</fullName>
    </submittedName>
</protein>
<feature type="compositionally biased region" description="Polar residues" evidence="1">
    <location>
        <begin position="115"/>
        <end position="129"/>
    </location>
</feature>
<proteinExistence type="predicted"/>
<evidence type="ECO:0000313" key="2">
    <source>
        <dbReference type="EMBL" id="CAI2363569.1"/>
    </source>
</evidence>
<comment type="caution">
    <text evidence="2">The sequence shown here is derived from an EMBL/GenBank/DDBJ whole genome shotgun (WGS) entry which is preliminary data.</text>
</comment>